<dbReference type="InterPro" id="IPR013762">
    <property type="entry name" value="Integrase-like_cat_sf"/>
</dbReference>
<dbReference type="InterPro" id="IPR050808">
    <property type="entry name" value="Phage_Integrase"/>
</dbReference>
<dbReference type="PANTHER" id="PTHR30629">
    <property type="entry name" value="PROPHAGE INTEGRASE"/>
    <property type="match status" value="1"/>
</dbReference>
<dbReference type="PROSITE" id="PS51898">
    <property type="entry name" value="TYR_RECOMBINASE"/>
    <property type="match status" value="1"/>
</dbReference>
<dbReference type="Gene3D" id="1.10.443.10">
    <property type="entry name" value="Intergrase catalytic core"/>
    <property type="match status" value="1"/>
</dbReference>
<evidence type="ECO:0000313" key="7">
    <source>
        <dbReference type="Proteomes" id="UP000197717"/>
    </source>
</evidence>
<dbReference type="Gene3D" id="3.30.160.390">
    <property type="entry name" value="Integrase, DNA-binding domain"/>
    <property type="match status" value="1"/>
</dbReference>
<dbReference type="InterPro" id="IPR002104">
    <property type="entry name" value="Integrase_catalytic"/>
</dbReference>
<sequence>MTLQKLSTPRAIDALKPREDGKKYRRTIQCRGIAKGTLFVLVSSKGKKTFYSRASYSSQRIDIRLGSYPAISLQEAKQKHNENMALIDEGRDPRIVRQADKLENEQQITLNELFDDWFEFQRETGDQKETTLNAHRWRYKKYLQQKLGGLPVNMIDRLTLLKTLRETARISKEQARKSFTTLNLPLDYAQAQQIIEVNPCRSLKPKDVNASKAKPRDRFLSMGEISELLYLLNNECTNSSPQLIVFTKIALITGARRGEIRNMRWADLTSKDNETFWSIKETKNGKPHRISLHKYAMQLINSLKPITGDSEWVFESSSRREQPIGIDSPTQFISRLIEDHNLEHFRLHDLRRTAATQWAEELSADSQLIELMLNHLPQNQLVRTYQVVQRSTEQSEIRAKWEALLSNFGLLGKEKTINFDKTA</sequence>
<evidence type="ECO:0000256" key="1">
    <source>
        <dbReference type="ARBA" id="ARBA00008857"/>
    </source>
</evidence>
<dbReference type="RefSeq" id="WP_088769261.1">
    <property type="nucleotide sequence ID" value="NZ_CP022133.1"/>
</dbReference>
<keyword evidence="7" id="KW-1185">Reference proteome</keyword>
<dbReference type="InterPro" id="IPR038488">
    <property type="entry name" value="Integrase_DNA-bd_sf"/>
</dbReference>
<dbReference type="Pfam" id="PF00589">
    <property type="entry name" value="Phage_integrase"/>
    <property type="match status" value="1"/>
</dbReference>
<dbReference type="Pfam" id="PF22022">
    <property type="entry name" value="Phage_int_M"/>
    <property type="match status" value="1"/>
</dbReference>
<organism evidence="6 7">
    <name type="scientific">Idiomarina piscisalsi</name>
    <dbReference type="NCBI Taxonomy" id="1096243"/>
    <lineage>
        <taxon>Bacteria</taxon>
        <taxon>Pseudomonadati</taxon>
        <taxon>Pseudomonadota</taxon>
        <taxon>Gammaproteobacteria</taxon>
        <taxon>Alteromonadales</taxon>
        <taxon>Idiomarinaceae</taxon>
        <taxon>Idiomarina</taxon>
    </lineage>
</organism>
<dbReference type="InterPro" id="IPR053876">
    <property type="entry name" value="Phage_int_M"/>
</dbReference>
<dbReference type="PANTHER" id="PTHR30629:SF2">
    <property type="entry name" value="PROPHAGE INTEGRASE INTS-RELATED"/>
    <property type="match status" value="1"/>
</dbReference>
<keyword evidence="2" id="KW-0229">DNA integration</keyword>
<dbReference type="EMBL" id="CP022133">
    <property type="protein sequence ID" value="ASG66811.1"/>
    <property type="molecule type" value="Genomic_DNA"/>
</dbReference>
<dbReference type="SUPFAM" id="SSF56349">
    <property type="entry name" value="DNA breaking-rejoining enzymes"/>
    <property type="match status" value="1"/>
</dbReference>
<dbReference type="Gene3D" id="1.10.150.130">
    <property type="match status" value="1"/>
</dbReference>
<gene>
    <name evidence="6" type="ORF">CEW91_11985</name>
</gene>
<dbReference type="Proteomes" id="UP000197717">
    <property type="component" value="Chromosome"/>
</dbReference>
<dbReference type="Pfam" id="PF13356">
    <property type="entry name" value="Arm-DNA-bind_3"/>
    <property type="match status" value="1"/>
</dbReference>
<evidence type="ECO:0000259" key="5">
    <source>
        <dbReference type="PROSITE" id="PS51898"/>
    </source>
</evidence>
<evidence type="ECO:0000256" key="3">
    <source>
        <dbReference type="ARBA" id="ARBA00023125"/>
    </source>
</evidence>
<keyword evidence="3" id="KW-0238">DNA-binding</keyword>
<dbReference type="InterPro" id="IPR010998">
    <property type="entry name" value="Integrase_recombinase_N"/>
</dbReference>
<accession>A0ABN5ASA8</accession>
<feature type="domain" description="Tyr recombinase" evidence="5">
    <location>
        <begin position="215"/>
        <end position="399"/>
    </location>
</feature>
<evidence type="ECO:0000256" key="2">
    <source>
        <dbReference type="ARBA" id="ARBA00022908"/>
    </source>
</evidence>
<reference evidence="6 7" key="1">
    <citation type="submission" date="2017-06" db="EMBL/GenBank/DDBJ databases">
        <title>Complete genome sequence of Idiomarina piscisalsi strain 10PY1A isolated from soil of Soudi Arabia.</title>
        <authorList>
            <person name="Kim M.-C."/>
            <person name="Jung B.K."/>
            <person name="Budiyanto F."/>
            <person name="Nzila A."/>
            <person name="Shin J.-H."/>
        </authorList>
    </citation>
    <scope>NUCLEOTIDE SEQUENCE [LARGE SCALE GENOMIC DNA]</scope>
    <source>
        <strain evidence="6 7">10PY1A</strain>
    </source>
</reference>
<keyword evidence="4" id="KW-0233">DNA recombination</keyword>
<evidence type="ECO:0000256" key="4">
    <source>
        <dbReference type="ARBA" id="ARBA00023172"/>
    </source>
</evidence>
<proteinExistence type="inferred from homology"/>
<evidence type="ECO:0000313" key="6">
    <source>
        <dbReference type="EMBL" id="ASG66811.1"/>
    </source>
</evidence>
<name>A0ABN5ASA8_9GAMM</name>
<dbReference type="InterPro" id="IPR011010">
    <property type="entry name" value="DNA_brk_join_enz"/>
</dbReference>
<comment type="similarity">
    <text evidence="1">Belongs to the 'phage' integrase family.</text>
</comment>
<dbReference type="InterPro" id="IPR025166">
    <property type="entry name" value="Integrase_DNA_bind_dom"/>
</dbReference>
<protein>
    <recommendedName>
        <fullName evidence="5">Tyr recombinase domain-containing protein</fullName>
    </recommendedName>
</protein>